<dbReference type="Pfam" id="PF05380">
    <property type="entry name" value="Peptidase_A17"/>
    <property type="match status" value="1"/>
</dbReference>
<reference evidence="1 2" key="1">
    <citation type="submission" date="2023-02" db="EMBL/GenBank/DDBJ databases">
        <title>LHISI_Scaffold_Assembly.</title>
        <authorList>
            <person name="Stuart O.P."/>
            <person name="Cleave R."/>
            <person name="Magrath M.J.L."/>
            <person name="Mikheyev A.S."/>
        </authorList>
    </citation>
    <scope>NUCLEOTIDE SEQUENCE [LARGE SCALE GENOMIC DNA]</scope>
    <source>
        <strain evidence="1">Daus_M_001</strain>
        <tissue evidence="1">Leg muscle</tissue>
    </source>
</reference>
<evidence type="ECO:0000313" key="2">
    <source>
        <dbReference type="Proteomes" id="UP001159363"/>
    </source>
</evidence>
<name>A0ABQ9IFB2_9NEOP</name>
<proteinExistence type="predicted"/>
<gene>
    <name evidence="1" type="ORF">PR048_000631</name>
</gene>
<organism evidence="1 2">
    <name type="scientific">Dryococelus australis</name>
    <dbReference type="NCBI Taxonomy" id="614101"/>
    <lineage>
        <taxon>Eukaryota</taxon>
        <taxon>Metazoa</taxon>
        <taxon>Ecdysozoa</taxon>
        <taxon>Arthropoda</taxon>
        <taxon>Hexapoda</taxon>
        <taxon>Insecta</taxon>
        <taxon>Pterygota</taxon>
        <taxon>Neoptera</taxon>
        <taxon>Polyneoptera</taxon>
        <taxon>Phasmatodea</taxon>
        <taxon>Verophasmatodea</taxon>
        <taxon>Anareolatae</taxon>
        <taxon>Phasmatidae</taxon>
        <taxon>Eurycanthinae</taxon>
        <taxon>Dryococelus</taxon>
    </lineage>
</organism>
<keyword evidence="2" id="KW-1185">Reference proteome</keyword>
<dbReference type="EMBL" id="JARBHB010000001">
    <property type="protein sequence ID" value="KAJ8895306.1"/>
    <property type="molecule type" value="Genomic_DNA"/>
</dbReference>
<sequence>MDNTYELHVFRDSSEVACIAVVYLHAMQVDGRATISLVFLSVKWPPYKFLIPHFEQCAAAAISKALKYAKTILKQVLMISGMWTWSDPNVALI</sequence>
<comment type="caution">
    <text evidence="1">The sequence shown here is derived from an EMBL/GenBank/DDBJ whole genome shotgun (WGS) entry which is preliminary data.</text>
</comment>
<evidence type="ECO:0000313" key="1">
    <source>
        <dbReference type="EMBL" id="KAJ8895306.1"/>
    </source>
</evidence>
<dbReference type="InterPro" id="IPR008042">
    <property type="entry name" value="Retrotrans_Pao"/>
</dbReference>
<dbReference type="Proteomes" id="UP001159363">
    <property type="component" value="Chromosome 1"/>
</dbReference>
<protein>
    <submittedName>
        <fullName evidence="1">Uncharacterized protein</fullName>
    </submittedName>
</protein>
<accession>A0ABQ9IFB2</accession>